<proteinExistence type="inferred from homology"/>
<dbReference type="GO" id="GO:0006506">
    <property type="term" value="P:GPI anchor biosynthetic process"/>
    <property type="evidence" value="ECO:0007669"/>
    <property type="project" value="UniProtKB-UniPathway"/>
</dbReference>
<dbReference type="Proteomes" id="UP000318582">
    <property type="component" value="Unassembled WGS sequence"/>
</dbReference>
<dbReference type="EMBL" id="QEAQ01000063">
    <property type="protein sequence ID" value="TPX56896.1"/>
    <property type="molecule type" value="Genomic_DNA"/>
</dbReference>
<dbReference type="GO" id="GO:0072659">
    <property type="term" value="P:protein localization to plasma membrane"/>
    <property type="evidence" value="ECO:0007669"/>
    <property type="project" value="TreeGrafter"/>
</dbReference>
<keyword evidence="6 8" id="KW-1133">Transmembrane helix</keyword>
<comment type="function">
    <text evidence="8">A acetyltransferase, which acetylates the inositol ring of phosphatidylinositol during biosynthesis of GPI-anchor.</text>
</comment>
<evidence type="ECO:0000313" key="10">
    <source>
        <dbReference type="Proteomes" id="UP000318582"/>
    </source>
</evidence>
<accession>A0A507DZB1</accession>
<keyword evidence="8" id="KW-0808">Transferase</keyword>
<dbReference type="InterPro" id="IPR009447">
    <property type="entry name" value="PIGW/GWT1"/>
</dbReference>
<feature type="transmembrane region" description="Helical" evidence="8">
    <location>
        <begin position="230"/>
        <end position="248"/>
    </location>
</feature>
<evidence type="ECO:0000256" key="3">
    <source>
        <dbReference type="ARBA" id="ARBA00007559"/>
    </source>
</evidence>
<dbReference type="AlphaFoldDB" id="A0A507DZB1"/>
<feature type="transmembrane region" description="Helical" evidence="8">
    <location>
        <begin position="431"/>
        <end position="451"/>
    </location>
</feature>
<gene>
    <name evidence="9" type="ORF">PhCBS80983_g04223</name>
</gene>
<evidence type="ECO:0000256" key="6">
    <source>
        <dbReference type="ARBA" id="ARBA00022989"/>
    </source>
</evidence>
<keyword evidence="4 8" id="KW-0337">GPI-anchor biosynthesis</keyword>
<feature type="transmembrane region" description="Helical" evidence="8">
    <location>
        <begin position="121"/>
        <end position="142"/>
    </location>
</feature>
<reference evidence="9 10" key="1">
    <citation type="journal article" date="2019" name="Sci. Rep.">
        <title>Comparative genomics of chytrid fungi reveal insights into the obligate biotrophic and pathogenic lifestyle of Synchytrium endobioticum.</title>
        <authorList>
            <person name="van de Vossenberg B.T.L.H."/>
            <person name="Warris S."/>
            <person name="Nguyen H.D.T."/>
            <person name="van Gent-Pelzer M.P.E."/>
            <person name="Joly D.L."/>
            <person name="van de Geest H.C."/>
            <person name="Bonants P.J.M."/>
            <person name="Smith D.S."/>
            <person name="Levesque C.A."/>
            <person name="van der Lee T.A.J."/>
        </authorList>
    </citation>
    <scope>NUCLEOTIDE SEQUENCE [LARGE SCALE GENOMIC DNA]</scope>
    <source>
        <strain evidence="9 10">CBS 809.83</strain>
    </source>
</reference>
<evidence type="ECO:0000256" key="8">
    <source>
        <dbReference type="RuleBase" id="RU280819"/>
    </source>
</evidence>
<dbReference type="Pfam" id="PF06423">
    <property type="entry name" value="GWT1"/>
    <property type="match status" value="1"/>
</dbReference>
<dbReference type="PIRSF" id="PIRSF017321">
    <property type="entry name" value="GWT1"/>
    <property type="match status" value="1"/>
</dbReference>
<keyword evidence="7 8" id="KW-0472">Membrane</keyword>
<keyword evidence="10" id="KW-1185">Reference proteome</keyword>
<feature type="transmembrane region" description="Helical" evidence="8">
    <location>
        <begin position="157"/>
        <end position="177"/>
    </location>
</feature>
<evidence type="ECO:0000256" key="4">
    <source>
        <dbReference type="ARBA" id="ARBA00022502"/>
    </source>
</evidence>
<protein>
    <recommendedName>
        <fullName evidence="8">GPI-anchored wall transfer protein</fullName>
        <ecNumber evidence="8">2.3.-.-</ecNumber>
    </recommendedName>
</protein>
<dbReference type="PANTHER" id="PTHR20661">
    <property type="entry name" value="PHOSPHATIDYLINOSITOL-GLYCAN BIOSYNTHESIS CLASS W PROTEIN"/>
    <property type="match status" value="1"/>
</dbReference>
<feature type="transmembrane region" description="Helical" evidence="8">
    <location>
        <begin position="300"/>
        <end position="317"/>
    </location>
</feature>
<dbReference type="UniPathway" id="UPA00196"/>
<evidence type="ECO:0000256" key="7">
    <source>
        <dbReference type="ARBA" id="ARBA00023136"/>
    </source>
</evidence>
<dbReference type="GO" id="GO:0032216">
    <property type="term" value="F:glucosaminyl-phosphatidylinositol O-acyltransferase activity"/>
    <property type="evidence" value="ECO:0007669"/>
    <property type="project" value="TreeGrafter"/>
</dbReference>
<organism evidence="9 10">
    <name type="scientific">Powellomyces hirtus</name>
    <dbReference type="NCBI Taxonomy" id="109895"/>
    <lineage>
        <taxon>Eukaryota</taxon>
        <taxon>Fungi</taxon>
        <taxon>Fungi incertae sedis</taxon>
        <taxon>Chytridiomycota</taxon>
        <taxon>Chytridiomycota incertae sedis</taxon>
        <taxon>Chytridiomycetes</taxon>
        <taxon>Spizellomycetales</taxon>
        <taxon>Powellomycetaceae</taxon>
        <taxon>Powellomyces</taxon>
    </lineage>
</organism>
<evidence type="ECO:0000256" key="2">
    <source>
        <dbReference type="ARBA" id="ARBA00004687"/>
    </source>
</evidence>
<sequence>MDAAKKKAKEEHVTGHAGTTPAECQLMLVVTMLSYALWKTIANRYPSLLVPSVASTAFDFLILAVPFLVAVSTPWLGETIAFLSFLTAVFAFVPRRPKGPARKKQQLAETKATKPADRQHWPFLIAVRSTLQVVTAGMILMVDFQVFPRRYAKTETFGTSLMDLGVGMFIFTGGIVAGPRIQSSSMDRRSAFKNLNNSVRSCIPVLVLGVLRMVVTKSVNYQEHVTEYGAHWNFFLTLGLIPIFISAVQLIMPGINLAFLGGLVISVYTFVLEKMELQNYILTAPRTGLVSMNREGICSFLGYLTIYLIAAAIGVRMNTHAQSGLQKQLPNMIGELSALALAFYGITHVLTDVVEIPVSRRMANISYASWVLGACSAQVMGTALVDLLFGSHNVPILFKAVNRNQLAVFLLANVLTGVINMSIDTLSVPDIAAVLIVGTYVLVVGAFAVILDSMNITLKL</sequence>
<feature type="transmembrane region" description="Helical" evidence="8">
    <location>
        <begin position="48"/>
        <end position="69"/>
    </location>
</feature>
<comment type="subcellular location">
    <subcellularLocation>
        <location evidence="8">Endoplasmic reticulum membrane</location>
        <topology evidence="8">Multi-pass membrane protein</topology>
    </subcellularLocation>
    <subcellularLocation>
        <location evidence="1">Membrane</location>
        <topology evidence="1">Multi-pass membrane protein</topology>
    </subcellularLocation>
</comment>
<comment type="similarity">
    <text evidence="3 8">Belongs to the PIGW family.</text>
</comment>
<dbReference type="EC" id="2.3.-.-" evidence="8"/>
<keyword evidence="5 8" id="KW-0812">Transmembrane</keyword>
<evidence type="ECO:0000256" key="5">
    <source>
        <dbReference type="ARBA" id="ARBA00022692"/>
    </source>
</evidence>
<dbReference type="PANTHER" id="PTHR20661:SF0">
    <property type="entry name" value="PHOSPHATIDYLINOSITOL-GLYCAN BIOSYNTHESIS CLASS W PROTEIN"/>
    <property type="match status" value="1"/>
</dbReference>
<comment type="pathway">
    <text evidence="2 8">Glycolipid biosynthesis; glycosylphosphatidylinositol-anchor biosynthesis.</text>
</comment>
<dbReference type="STRING" id="109895.A0A507DZB1"/>
<keyword evidence="8" id="KW-0012">Acyltransferase</keyword>
<feature type="transmembrane region" description="Helical" evidence="8">
    <location>
        <begin position="329"/>
        <end position="347"/>
    </location>
</feature>
<name>A0A507DZB1_9FUNG</name>
<feature type="transmembrane region" description="Helical" evidence="8">
    <location>
        <begin position="255"/>
        <end position="272"/>
    </location>
</feature>
<feature type="transmembrane region" description="Helical" evidence="8">
    <location>
        <begin position="367"/>
        <end position="389"/>
    </location>
</feature>
<feature type="transmembrane region" description="Helical" evidence="8">
    <location>
        <begin position="75"/>
        <end position="93"/>
    </location>
</feature>
<keyword evidence="8" id="KW-0256">Endoplasmic reticulum</keyword>
<evidence type="ECO:0000313" key="9">
    <source>
        <dbReference type="EMBL" id="TPX56896.1"/>
    </source>
</evidence>
<evidence type="ECO:0000256" key="1">
    <source>
        <dbReference type="ARBA" id="ARBA00004141"/>
    </source>
</evidence>
<comment type="caution">
    <text evidence="9">The sequence shown here is derived from an EMBL/GenBank/DDBJ whole genome shotgun (WGS) entry which is preliminary data.</text>
</comment>
<dbReference type="GO" id="GO:0005789">
    <property type="term" value="C:endoplasmic reticulum membrane"/>
    <property type="evidence" value="ECO:0007669"/>
    <property type="project" value="UniProtKB-SubCell"/>
</dbReference>